<dbReference type="AlphaFoldDB" id="A0A7C5EMQ0"/>
<dbReference type="InterPro" id="IPR053136">
    <property type="entry name" value="UTP_pyrophosphatase-like"/>
</dbReference>
<dbReference type="CDD" id="cd07344">
    <property type="entry name" value="M48_yhfN_like"/>
    <property type="match status" value="1"/>
</dbReference>
<dbReference type="Pfam" id="PF01863">
    <property type="entry name" value="YgjP-like"/>
    <property type="match status" value="1"/>
</dbReference>
<organism evidence="2">
    <name type="scientific">Desulfobacca acetoxidans</name>
    <dbReference type="NCBI Taxonomy" id="60893"/>
    <lineage>
        <taxon>Bacteria</taxon>
        <taxon>Pseudomonadati</taxon>
        <taxon>Thermodesulfobacteriota</taxon>
        <taxon>Desulfobaccia</taxon>
        <taxon>Desulfobaccales</taxon>
        <taxon>Desulfobaccaceae</taxon>
        <taxon>Desulfobacca</taxon>
    </lineage>
</organism>
<proteinExistence type="predicted"/>
<dbReference type="PANTHER" id="PTHR30399">
    <property type="entry name" value="UNCHARACTERIZED PROTEIN YGJP"/>
    <property type="match status" value="1"/>
</dbReference>
<protein>
    <submittedName>
        <fullName evidence="2">M48 family peptidase</fullName>
    </submittedName>
</protein>
<name>A0A7C5EMQ0_9BACT</name>
<dbReference type="Gene3D" id="3.30.2010.10">
    <property type="entry name" value="Metalloproteases ('zincins'), catalytic domain"/>
    <property type="match status" value="1"/>
</dbReference>
<gene>
    <name evidence="2" type="ORF">ENW48_03060</name>
</gene>
<dbReference type="PANTHER" id="PTHR30399:SF1">
    <property type="entry name" value="UTP PYROPHOSPHATASE"/>
    <property type="match status" value="1"/>
</dbReference>
<sequence length="284" mass="33433">MPTNPAETVCYPWPGDEINLGGFLTRNLLGFSLVLQDFNEKKRYFKENLPVMCSSCSLDSPPGILPFQIRWSRRRRRVALVVTDQGELVVYAPMSASQKVLEGFIEKNRAWILQKQEERRRAWAQIKPGQVYYQGQAFPLRLVPESPEPVRLLENACHLPGDPEEVWPRLLAWYLKEAEFLLVHRVKEFASRMNLTPPPVEVRDWRRRWGECRPGQSLRFNWRLVLLPPEILDYVVVHELVHLKVPGHPPSFWREMGKYLPDYAARRRWLNRQGGPFLAWRLDR</sequence>
<evidence type="ECO:0000259" key="1">
    <source>
        <dbReference type="Pfam" id="PF01863"/>
    </source>
</evidence>
<reference evidence="2" key="1">
    <citation type="journal article" date="2020" name="mSystems">
        <title>Genome- and Community-Level Interaction Insights into Carbon Utilization and Element Cycling Functions of Hydrothermarchaeota in Hydrothermal Sediment.</title>
        <authorList>
            <person name="Zhou Z."/>
            <person name="Liu Y."/>
            <person name="Xu W."/>
            <person name="Pan J."/>
            <person name="Luo Z.H."/>
            <person name="Li M."/>
        </authorList>
    </citation>
    <scope>NUCLEOTIDE SEQUENCE [LARGE SCALE GENOMIC DNA]</scope>
    <source>
        <strain evidence="2">SpSt-853</strain>
    </source>
</reference>
<dbReference type="InterPro" id="IPR002725">
    <property type="entry name" value="YgjP-like_metallopeptidase"/>
</dbReference>
<comment type="caution">
    <text evidence="2">The sequence shown here is derived from an EMBL/GenBank/DDBJ whole genome shotgun (WGS) entry which is preliminary data.</text>
</comment>
<feature type="domain" description="YgjP-like metallopeptidase" evidence="1">
    <location>
        <begin position="76"/>
        <end position="272"/>
    </location>
</feature>
<evidence type="ECO:0000313" key="2">
    <source>
        <dbReference type="EMBL" id="HGZ11182.1"/>
    </source>
</evidence>
<accession>A0A7C5EMQ0</accession>
<dbReference type="EMBL" id="DTKJ01000019">
    <property type="protein sequence ID" value="HGZ11182.1"/>
    <property type="molecule type" value="Genomic_DNA"/>
</dbReference>